<evidence type="ECO:0000313" key="1">
    <source>
        <dbReference type="EMBL" id="GFH50981.1"/>
    </source>
</evidence>
<keyword evidence="2" id="KW-1185">Reference proteome</keyword>
<gene>
    <name evidence="1" type="ORF">CTEN210_07457</name>
</gene>
<comment type="caution">
    <text evidence="1">The sequence shown here is derived from an EMBL/GenBank/DDBJ whole genome shotgun (WGS) entry which is preliminary data.</text>
</comment>
<reference evidence="1 2" key="1">
    <citation type="journal article" date="2021" name="Sci. Rep.">
        <title>The genome of the diatom Chaetoceros tenuissimus carries an ancient integrated fragment of an extant virus.</title>
        <authorList>
            <person name="Hongo Y."/>
            <person name="Kimura K."/>
            <person name="Takaki Y."/>
            <person name="Yoshida Y."/>
            <person name="Baba S."/>
            <person name="Kobayashi G."/>
            <person name="Nagasaki K."/>
            <person name="Hano T."/>
            <person name="Tomaru Y."/>
        </authorList>
    </citation>
    <scope>NUCLEOTIDE SEQUENCE [LARGE SCALE GENOMIC DNA]</scope>
    <source>
        <strain evidence="1 2">NIES-3715</strain>
    </source>
</reference>
<dbReference type="EMBL" id="BLLK01000045">
    <property type="protein sequence ID" value="GFH50981.1"/>
    <property type="molecule type" value="Genomic_DNA"/>
</dbReference>
<evidence type="ECO:0000313" key="2">
    <source>
        <dbReference type="Proteomes" id="UP001054902"/>
    </source>
</evidence>
<accession>A0AAD3CRR2</accession>
<dbReference type="AlphaFoldDB" id="A0AAD3CRR2"/>
<sequence length="462" mass="52484">MNHANPTVDKKLPNEYARVKMPVITNPDHAALPQSIRNTFDGIIKQLNAKSWNTYPPGAILALLKAVYDFNTSGLDSKHNCYMIHTCDVNTGGIPTGEIDEATGCPIVFMEVFATFLNKALENLENGDVQGARRIIDSIEERKLVSLQHQVQLNLRNGNTRVLNAESFVSTSASILVSPGNEEHVTELFNAVTLMAKAPNLSKHMLREESQSYTPHFLKKVENVTVGENELATFIDDIKDESGEVLRNVKLPHTILNCVEIEENGKGGYNFFFQYQKTKSDMRFWYSFRVPATLSQFSHNPNCCLAMVTFMEYNGIAPVHNIDCSFHTRFQLQGSNEDLNKYIGIIYISKSGFSRTSRTQMDAISRRYKYSLRHGKYPYRRTIVQDPQPPSEETELQIEFLSFFERATKHFNGLSSKEKYELLDSLGAIVPEKEDMAEEQTKFTNQKVQLLKTIDKKKLGLK</sequence>
<name>A0AAD3CRR2_9STRA</name>
<proteinExistence type="predicted"/>
<organism evidence="1 2">
    <name type="scientific">Chaetoceros tenuissimus</name>
    <dbReference type="NCBI Taxonomy" id="426638"/>
    <lineage>
        <taxon>Eukaryota</taxon>
        <taxon>Sar</taxon>
        <taxon>Stramenopiles</taxon>
        <taxon>Ochrophyta</taxon>
        <taxon>Bacillariophyta</taxon>
        <taxon>Coscinodiscophyceae</taxon>
        <taxon>Chaetocerotophycidae</taxon>
        <taxon>Chaetocerotales</taxon>
        <taxon>Chaetocerotaceae</taxon>
        <taxon>Chaetoceros</taxon>
    </lineage>
</organism>
<dbReference type="Proteomes" id="UP001054902">
    <property type="component" value="Unassembled WGS sequence"/>
</dbReference>
<protein>
    <submittedName>
        <fullName evidence="1">Uncharacterized protein</fullName>
    </submittedName>
</protein>